<dbReference type="SUPFAM" id="SSF53335">
    <property type="entry name" value="S-adenosyl-L-methionine-dependent methyltransferases"/>
    <property type="match status" value="1"/>
</dbReference>
<keyword evidence="2" id="KW-0808">Transferase</keyword>
<accession>A0ABQ6HLE5</accession>
<dbReference type="CDD" id="cd02440">
    <property type="entry name" value="AdoMet_MTases"/>
    <property type="match status" value="1"/>
</dbReference>
<feature type="domain" description="Methyltransferase" evidence="1">
    <location>
        <begin position="40"/>
        <end position="132"/>
    </location>
</feature>
<dbReference type="InterPro" id="IPR041698">
    <property type="entry name" value="Methyltransf_25"/>
</dbReference>
<sequence length="241" mass="26731">MWTREAAQGYDESDGIEFQPEVITQTVDLLHGLADGGRALELAIGTGRIAIPLLERGTPVEGIDYSPAMLERLREKVSVERLPAVEGDMATMRVDGEFALVYLVFNSISNLLTQDEQVECFRNAARHLQPMGRFVVELWVPPLRRMAPGPNAVVTSVSEHSIGFDTYDLATQACTSQGYRPGPDGSVRHGLGHFRYAWPAELDLMARLAGLELELRYADWDARPFDGDSPKHPSVWRKPAA</sequence>
<dbReference type="GO" id="GO:0032259">
    <property type="term" value="P:methylation"/>
    <property type="evidence" value="ECO:0007669"/>
    <property type="project" value="UniProtKB-KW"/>
</dbReference>
<dbReference type="InterPro" id="IPR029063">
    <property type="entry name" value="SAM-dependent_MTases_sf"/>
</dbReference>
<dbReference type="GO" id="GO:0008168">
    <property type="term" value="F:methyltransferase activity"/>
    <property type="evidence" value="ECO:0007669"/>
    <property type="project" value="UniProtKB-KW"/>
</dbReference>
<dbReference type="Pfam" id="PF13649">
    <property type="entry name" value="Methyltransf_25"/>
    <property type="match status" value="1"/>
</dbReference>
<dbReference type="Gene3D" id="3.40.50.150">
    <property type="entry name" value="Vaccinia Virus protein VP39"/>
    <property type="match status" value="1"/>
</dbReference>
<keyword evidence="3" id="KW-1185">Reference proteome</keyword>
<reference evidence="3" key="1">
    <citation type="journal article" date="2019" name="Int. J. Syst. Evol. Microbiol.">
        <title>The Global Catalogue of Microorganisms (GCM) 10K type strain sequencing project: providing services to taxonomists for standard genome sequencing and annotation.</title>
        <authorList>
            <consortium name="The Broad Institute Genomics Platform"/>
            <consortium name="The Broad Institute Genome Sequencing Center for Infectious Disease"/>
            <person name="Wu L."/>
            <person name="Ma J."/>
        </authorList>
    </citation>
    <scope>NUCLEOTIDE SEQUENCE [LARGE SCALE GENOMIC DNA]</scope>
    <source>
        <strain evidence="3">NBRC 105830</strain>
    </source>
</reference>
<protein>
    <submittedName>
        <fullName evidence="2">Methyltransferase</fullName>
    </submittedName>
</protein>
<dbReference type="EMBL" id="BSUJ01000001">
    <property type="protein sequence ID" value="GMA18982.1"/>
    <property type="molecule type" value="Genomic_DNA"/>
</dbReference>
<dbReference type="Proteomes" id="UP001157109">
    <property type="component" value="Unassembled WGS sequence"/>
</dbReference>
<evidence type="ECO:0000313" key="3">
    <source>
        <dbReference type="Proteomes" id="UP001157109"/>
    </source>
</evidence>
<name>A0ABQ6HLE5_9MICO</name>
<organism evidence="2 3">
    <name type="scientific">Arsenicicoccus piscis</name>
    <dbReference type="NCBI Taxonomy" id="673954"/>
    <lineage>
        <taxon>Bacteria</taxon>
        <taxon>Bacillati</taxon>
        <taxon>Actinomycetota</taxon>
        <taxon>Actinomycetes</taxon>
        <taxon>Micrococcales</taxon>
        <taxon>Intrasporangiaceae</taxon>
        <taxon>Arsenicicoccus</taxon>
    </lineage>
</organism>
<keyword evidence="2" id="KW-0489">Methyltransferase</keyword>
<proteinExistence type="predicted"/>
<comment type="caution">
    <text evidence="2">The sequence shown here is derived from an EMBL/GenBank/DDBJ whole genome shotgun (WGS) entry which is preliminary data.</text>
</comment>
<evidence type="ECO:0000313" key="2">
    <source>
        <dbReference type="EMBL" id="GMA18982.1"/>
    </source>
</evidence>
<gene>
    <name evidence="2" type="ORF">GCM10025862_10030</name>
</gene>
<evidence type="ECO:0000259" key="1">
    <source>
        <dbReference type="Pfam" id="PF13649"/>
    </source>
</evidence>